<evidence type="ECO:0000313" key="2">
    <source>
        <dbReference type="Proteomes" id="UP000237105"/>
    </source>
</evidence>
<name>A0A2P5C7S8_PARAD</name>
<accession>A0A2P5C7S8</accession>
<gene>
    <name evidence="1" type="ORF">PanWU01x14_176890</name>
</gene>
<organism evidence="1 2">
    <name type="scientific">Parasponia andersonii</name>
    <name type="common">Sponia andersonii</name>
    <dbReference type="NCBI Taxonomy" id="3476"/>
    <lineage>
        <taxon>Eukaryota</taxon>
        <taxon>Viridiplantae</taxon>
        <taxon>Streptophyta</taxon>
        <taxon>Embryophyta</taxon>
        <taxon>Tracheophyta</taxon>
        <taxon>Spermatophyta</taxon>
        <taxon>Magnoliopsida</taxon>
        <taxon>eudicotyledons</taxon>
        <taxon>Gunneridae</taxon>
        <taxon>Pentapetalae</taxon>
        <taxon>rosids</taxon>
        <taxon>fabids</taxon>
        <taxon>Rosales</taxon>
        <taxon>Cannabaceae</taxon>
        <taxon>Parasponia</taxon>
    </lineage>
</organism>
<sequence length="68" mass="7249">VEEMRKMDKTFAGISSKLGVSGIDTVKGIKDINGYSLNSIDNIMDLVGEDGVFDLGGVHDSFIGNRDG</sequence>
<keyword evidence="2" id="KW-1185">Reference proteome</keyword>
<comment type="caution">
    <text evidence="1">The sequence shown here is derived from an EMBL/GenBank/DDBJ whole genome shotgun (WGS) entry which is preliminary data.</text>
</comment>
<dbReference type="EMBL" id="JXTB01000163">
    <property type="protein sequence ID" value="PON57099.1"/>
    <property type="molecule type" value="Genomic_DNA"/>
</dbReference>
<protein>
    <submittedName>
        <fullName evidence="1">Uncharacterized protein</fullName>
    </submittedName>
</protein>
<evidence type="ECO:0000313" key="1">
    <source>
        <dbReference type="EMBL" id="PON57099.1"/>
    </source>
</evidence>
<dbReference type="Proteomes" id="UP000237105">
    <property type="component" value="Unassembled WGS sequence"/>
</dbReference>
<dbReference type="OrthoDB" id="10405657at2759"/>
<reference evidence="2" key="1">
    <citation type="submission" date="2016-06" db="EMBL/GenBank/DDBJ databases">
        <title>Parallel loss of symbiosis genes in relatives of nitrogen-fixing non-legume Parasponia.</title>
        <authorList>
            <person name="Van Velzen R."/>
            <person name="Holmer R."/>
            <person name="Bu F."/>
            <person name="Rutten L."/>
            <person name="Van Zeijl A."/>
            <person name="Liu W."/>
            <person name="Santuari L."/>
            <person name="Cao Q."/>
            <person name="Sharma T."/>
            <person name="Shen D."/>
            <person name="Roswanjaya Y."/>
            <person name="Wardhani T."/>
            <person name="Kalhor M.S."/>
            <person name="Jansen J."/>
            <person name="Van den Hoogen J."/>
            <person name="Gungor B."/>
            <person name="Hartog M."/>
            <person name="Hontelez J."/>
            <person name="Verver J."/>
            <person name="Yang W.-C."/>
            <person name="Schijlen E."/>
            <person name="Repin R."/>
            <person name="Schilthuizen M."/>
            <person name="Schranz E."/>
            <person name="Heidstra R."/>
            <person name="Miyata K."/>
            <person name="Fedorova E."/>
            <person name="Kohlen W."/>
            <person name="Bisseling T."/>
            <person name="Smit S."/>
            <person name="Geurts R."/>
        </authorList>
    </citation>
    <scope>NUCLEOTIDE SEQUENCE [LARGE SCALE GENOMIC DNA]</scope>
    <source>
        <strain evidence="2">cv. WU1-14</strain>
    </source>
</reference>
<feature type="non-terminal residue" evidence="1">
    <location>
        <position position="1"/>
    </location>
</feature>
<dbReference type="AlphaFoldDB" id="A0A2P5C7S8"/>
<proteinExistence type="predicted"/>